<comment type="caution">
    <text evidence="1">The sequence shown here is derived from an EMBL/GenBank/DDBJ whole genome shotgun (WGS) entry which is preliminary data.</text>
</comment>
<keyword evidence="2" id="KW-1185">Reference proteome</keyword>
<organism evidence="1 2">
    <name type="scientific">Tanacetum coccineum</name>
    <dbReference type="NCBI Taxonomy" id="301880"/>
    <lineage>
        <taxon>Eukaryota</taxon>
        <taxon>Viridiplantae</taxon>
        <taxon>Streptophyta</taxon>
        <taxon>Embryophyta</taxon>
        <taxon>Tracheophyta</taxon>
        <taxon>Spermatophyta</taxon>
        <taxon>Magnoliopsida</taxon>
        <taxon>eudicotyledons</taxon>
        <taxon>Gunneridae</taxon>
        <taxon>Pentapetalae</taxon>
        <taxon>asterids</taxon>
        <taxon>campanulids</taxon>
        <taxon>Asterales</taxon>
        <taxon>Asteraceae</taxon>
        <taxon>Asteroideae</taxon>
        <taxon>Anthemideae</taxon>
        <taxon>Anthemidinae</taxon>
        <taxon>Tanacetum</taxon>
    </lineage>
</organism>
<protein>
    <recommendedName>
        <fullName evidence="3">Reverse transcriptase domain-containing protein</fullName>
    </recommendedName>
</protein>
<reference evidence="1" key="2">
    <citation type="submission" date="2022-01" db="EMBL/GenBank/DDBJ databases">
        <authorList>
            <person name="Yamashiro T."/>
            <person name="Shiraishi A."/>
            <person name="Satake H."/>
            <person name="Nakayama K."/>
        </authorList>
    </citation>
    <scope>NUCLEOTIDE SEQUENCE</scope>
</reference>
<reference evidence="1" key="1">
    <citation type="journal article" date="2022" name="Int. J. Mol. Sci.">
        <title>Draft Genome of Tanacetum Coccineum: Genomic Comparison of Closely Related Tanacetum-Family Plants.</title>
        <authorList>
            <person name="Yamashiro T."/>
            <person name="Shiraishi A."/>
            <person name="Nakayama K."/>
            <person name="Satake H."/>
        </authorList>
    </citation>
    <scope>NUCLEOTIDE SEQUENCE</scope>
</reference>
<evidence type="ECO:0000313" key="1">
    <source>
        <dbReference type="EMBL" id="GJT17396.1"/>
    </source>
</evidence>
<proteinExistence type="predicted"/>
<sequence length="202" mass="23097">MNNACTQRWRFDPLPSLCIWKAFGGNTRDLGLFGEETDKTMDLHQHCSRISPQKLETSSQITRDAITNPTTMASQDIAMADCLNKLSNQEFDIEIRDKKELRISPFDLVKTEIRIRQTREQEINEAFPLETLGSIALQDQSSPCTAYKTPIGCTPYKLVYGKACHLPIELEHKAYWALKHTNFDVQTAGDHRKVQLNELNEL</sequence>
<gene>
    <name evidence="1" type="ORF">Tco_0876102</name>
</gene>
<evidence type="ECO:0008006" key="3">
    <source>
        <dbReference type="Google" id="ProtNLM"/>
    </source>
</evidence>
<name>A0ABQ5BRP3_9ASTR</name>
<dbReference type="EMBL" id="BQNB010013553">
    <property type="protein sequence ID" value="GJT17396.1"/>
    <property type="molecule type" value="Genomic_DNA"/>
</dbReference>
<evidence type="ECO:0000313" key="2">
    <source>
        <dbReference type="Proteomes" id="UP001151760"/>
    </source>
</evidence>
<dbReference type="Proteomes" id="UP001151760">
    <property type="component" value="Unassembled WGS sequence"/>
</dbReference>
<accession>A0ABQ5BRP3</accession>